<accession>A0ABP6M0X1</accession>
<dbReference type="PANTHER" id="PTHR31126">
    <property type="entry name" value="TYROSINE-PROTEIN PHOSPHATASE"/>
    <property type="match status" value="1"/>
</dbReference>
<comment type="caution">
    <text evidence="3">The sequence shown here is derived from an EMBL/GenBank/DDBJ whole genome shotgun (WGS) entry which is preliminary data.</text>
</comment>
<reference evidence="4" key="1">
    <citation type="journal article" date="2019" name="Int. J. Syst. Evol. Microbiol.">
        <title>The Global Catalogue of Microorganisms (GCM) 10K type strain sequencing project: providing services to taxonomists for standard genome sequencing and annotation.</title>
        <authorList>
            <consortium name="The Broad Institute Genomics Platform"/>
            <consortium name="The Broad Institute Genome Sequencing Center for Infectious Disease"/>
            <person name="Wu L."/>
            <person name="Ma J."/>
        </authorList>
    </citation>
    <scope>NUCLEOTIDE SEQUENCE [LARGE SCALE GENOMIC DNA]</scope>
    <source>
        <strain evidence="4">JCM 14309</strain>
    </source>
</reference>
<dbReference type="PANTHER" id="PTHR31126:SF1">
    <property type="entry name" value="TYROSINE SPECIFIC PROTEIN PHOSPHATASES DOMAIN-CONTAINING PROTEIN"/>
    <property type="match status" value="1"/>
</dbReference>
<protein>
    <submittedName>
        <fullName evidence="3">Tyrosine-protein phosphatase</fullName>
    </submittedName>
</protein>
<evidence type="ECO:0000313" key="4">
    <source>
        <dbReference type="Proteomes" id="UP001500236"/>
    </source>
</evidence>
<dbReference type="SUPFAM" id="SSF52799">
    <property type="entry name" value="(Phosphotyrosine protein) phosphatases II"/>
    <property type="match status" value="1"/>
</dbReference>
<dbReference type="Proteomes" id="UP001500236">
    <property type="component" value="Unassembled WGS sequence"/>
</dbReference>
<keyword evidence="4" id="KW-1185">Reference proteome</keyword>
<feature type="domain" description="Tyrosine specific protein phosphatases" evidence="2">
    <location>
        <begin position="131"/>
        <end position="177"/>
    </location>
</feature>
<dbReference type="InterPro" id="IPR029021">
    <property type="entry name" value="Prot-tyrosine_phosphatase-like"/>
</dbReference>
<dbReference type="PROSITE" id="PS00383">
    <property type="entry name" value="TYR_PHOSPHATASE_1"/>
    <property type="match status" value="1"/>
</dbReference>
<dbReference type="Gene3D" id="3.90.190.10">
    <property type="entry name" value="Protein tyrosine phosphatase superfamily"/>
    <property type="match status" value="1"/>
</dbReference>
<evidence type="ECO:0000259" key="2">
    <source>
        <dbReference type="PROSITE" id="PS50056"/>
    </source>
</evidence>
<proteinExistence type="inferred from homology"/>
<organism evidence="3 4">
    <name type="scientific">Nesterenkonia aethiopica</name>
    <dbReference type="NCBI Taxonomy" id="269144"/>
    <lineage>
        <taxon>Bacteria</taxon>
        <taxon>Bacillati</taxon>
        <taxon>Actinomycetota</taxon>
        <taxon>Actinomycetes</taxon>
        <taxon>Micrococcales</taxon>
        <taxon>Micrococcaceae</taxon>
        <taxon>Nesterenkonia</taxon>
    </lineage>
</organism>
<dbReference type="RefSeq" id="WP_344681832.1">
    <property type="nucleotide sequence ID" value="NZ_BAAAVT010000012.1"/>
</dbReference>
<evidence type="ECO:0000256" key="1">
    <source>
        <dbReference type="ARBA" id="ARBA00009580"/>
    </source>
</evidence>
<dbReference type="Pfam" id="PF13350">
    <property type="entry name" value="Y_phosphatase3"/>
    <property type="match status" value="1"/>
</dbReference>
<dbReference type="PROSITE" id="PS50056">
    <property type="entry name" value="TYR_PHOSPHATASE_2"/>
    <property type="match status" value="1"/>
</dbReference>
<dbReference type="InterPro" id="IPR026893">
    <property type="entry name" value="Tyr/Ser_Pase_IphP-type"/>
</dbReference>
<name>A0ABP6M0X1_9MICC</name>
<dbReference type="EMBL" id="BAAAVT010000012">
    <property type="protein sequence ID" value="GAA3067628.1"/>
    <property type="molecule type" value="Genomic_DNA"/>
</dbReference>
<evidence type="ECO:0000313" key="3">
    <source>
        <dbReference type="EMBL" id="GAA3067628.1"/>
    </source>
</evidence>
<sequence>MPESSPAQSGSRPRLRLSRLENLRDLGGLPVRGGRLRPARLWRADDVALASADQLAELTATGLRRIIDLRSDQELRATGPGLAADYGMRRHHLPLTQEVADPEVMAAVFEQTTSPEGAGRWYASLVDGRAADLVQAVRHVAEHPGGALVHCAAGKDRTGVVVAAVLAALGARTEDIVADYTATDARVPAVLTRLRSAGHVAAPDGRMRDVDRNHAMLRAPAATMQAMLEQLGGPEGLRDRLERAGLDVALHRRLRAHLVDPG</sequence>
<comment type="similarity">
    <text evidence="1">Belongs to the protein-tyrosine phosphatase family.</text>
</comment>
<dbReference type="InterPro" id="IPR000387">
    <property type="entry name" value="Tyr_Pase_dom"/>
</dbReference>
<gene>
    <name evidence="3" type="ORF">GCM10010529_20390</name>
</gene>
<dbReference type="InterPro" id="IPR016130">
    <property type="entry name" value="Tyr_Pase_AS"/>
</dbReference>